<evidence type="ECO:0000313" key="1">
    <source>
        <dbReference type="EMBL" id="CAG6607452.1"/>
    </source>
</evidence>
<dbReference type="EMBL" id="HBUF01008019">
    <property type="protein sequence ID" value="CAG6607452.1"/>
    <property type="molecule type" value="Transcribed_RNA"/>
</dbReference>
<protein>
    <submittedName>
        <fullName evidence="1">Uncharacterized protein</fullName>
    </submittedName>
</protein>
<reference evidence="1" key="1">
    <citation type="submission" date="2021-05" db="EMBL/GenBank/DDBJ databases">
        <authorList>
            <person name="Alioto T."/>
            <person name="Alioto T."/>
            <person name="Gomez Garrido J."/>
        </authorList>
    </citation>
    <scope>NUCLEOTIDE SEQUENCE</scope>
</reference>
<accession>A0A8D8LLB6</accession>
<name>A0A8D8LLB6_9HEMI</name>
<proteinExistence type="predicted"/>
<sequence>MLRSERWKTAQSNSMMKKDNKGLIPVPFCSPFYMKGPQQNRVQGYVVAVRSEKKLQRVSFFKSFIVHSKDIARNTAGSFSYSHPCAVSRKHYYLTAWRGVYLGQ</sequence>
<organism evidence="1">
    <name type="scientific">Cacopsylla melanoneura</name>
    <dbReference type="NCBI Taxonomy" id="428564"/>
    <lineage>
        <taxon>Eukaryota</taxon>
        <taxon>Metazoa</taxon>
        <taxon>Ecdysozoa</taxon>
        <taxon>Arthropoda</taxon>
        <taxon>Hexapoda</taxon>
        <taxon>Insecta</taxon>
        <taxon>Pterygota</taxon>
        <taxon>Neoptera</taxon>
        <taxon>Paraneoptera</taxon>
        <taxon>Hemiptera</taxon>
        <taxon>Sternorrhyncha</taxon>
        <taxon>Psylloidea</taxon>
        <taxon>Psyllidae</taxon>
        <taxon>Psyllinae</taxon>
        <taxon>Cacopsylla</taxon>
    </lineage>
</organism>
<dbReference type="AlphaFoldDB" id="A0A8D8LLB6"/>